<reference evidence="1 2" key="1">
    <citation type="journal article" date="2008" name="J. Bacteriol.">
        <title>Complete genome sequence of Leuconostoc citreum KM20.</title>
        <authorList>
            <person name="Kim J.F."/>
            <person name="Jeong H."/>
            <person name="Lee J.-S."/>
            <person name="Choi S.-H."/>
            <person name="Ha M."/>
            <person name="Hur C.-G."/>
            <person name="Kim J.-S."/>
            <person name="Lee S."/>
            <person name="Park H.-S."/>
            <person name="Park Y.-H."/>
            <person name="Oh T.K."/>
        </authorList>
    </citation>
    <scope>NUCLEOTIDE SEQUENCE [LARGE SCALE GENOMIC DNA]</scope>
    <source>
        <strain evidence="1 2">KM20</strain>
    </source>
</reference>
<dbReference type="AlphaFoldDB" id="B1N0P5"/>
<gene>
    <name evidence="1" type="ordered locus">LCK_p100047</name>
</gene>
<organism evidence="1 2">
    <name type="scientific">Leuconostoc citreum (strain KM20)</name>
    <dbReference type="NCBI Taxonomy" id="349519"/>
    <lineage>
        <taxon>Bacteria</taxon>
        <taxon>Bacillati</taxon>
        <taxon>Bacillota</taxon>
        <taxon>Bacilli</taxon>
        <taxon>Lactobacillales</taxon>
        <taxon>Lactobacillaceae</taxon>
        <taxon>Leuconostoc</taxon>
    </lineage>
</organism>
<keyword evidence="1" id="KW-0614">Plasmid</keyword>
<accession>B1N0P5</accession>
<dbReference type="HOGENOM" id="CLU_107990_0_0_9"/>
<proteinExistence type="predicted"/>
<geneLocation type="plasmid" evidence="1 2">
    <name>pLCK1</name>
</geneLocation>
<evidence type="ECO:0000313" key="2">
    <source>
        <dbReference type="Proteomes" id="UP000002166"/>
    </source>
</evidence>
<name>B1N0P5_LEUCK</name>
<dbReference type="RefSeq" id="WP_012304987.1">
    <property type="nucleotide sequence ID" value="NC_010470.1"/>
</dbReference>
<dbReference type="Proteomes" id="UP000002166">
    <property type="component" value="Plasmid pLCK1"/>
</dbReference>
<dbReference type="KEGG" id="lci:LCK_p100047"/>
<evidence type="ECO:0000313" key="1">
    <source>
        <dbReference type="EMBL" id="ACA83650.1"/>
    </source>
</evidence>
<protein>
    <submittedName>
        <fullName evidence="1">Uncharacterized protein</fullName>
    </submittedName>
</protein>
<sequence length="160" mass="18951">MQYQLRLPEYLAHDVYQQVKQFECLVELLYVCDEALASLDRVLWLLSKDSEDQEIISSALSVMRKQYQNLVDHVGVDGSVINRMNSVIDEIHGQYRLLRIENKALFFAQLENIHDQTVRYIRHYIELEFVGRYIEQGFDEFNTLLRLTLDNSVYLNKSDK</sequence>
<dbReference type="EMBL" id="DQ489740">
    <property type="protein sequence ID" value="ACA83650.1"/>
    <property type="molecule type" value="Genomic_DNA"/>
</dbReference>
<keyword evidence="2" id="KW-1185">Reference proteome</keyword>